<dbReference type="Proteomes" id="UP000789860">
    <property type="component" value="Unassembled WGS sequence"/>
</dbReference>
<reference evidence="1" key="1">
    <citation type="submission" date="2021-06" db="EMBL/GenBank/DDBJ databases">
        <authorList>
            <person name="Kallberg Y."/>
            <person name="Tangrot J."/>
            <person name="Rosling A."/>
        </authorList>
    </citation>
    <scope>NUCLEOTIDE SEQUENCE</scope>
    <source>
        <strain evidence="1">AU212A</strain>
    </source>
</reference>
<proteinExistence type="predicted"/>
<feature type="non-terminal residue" evidence="1">
    <location>
        <position position="441"/>
    </location>
</feature>
<protein>
    <submittedName>
        <fullName evidence="1">5701_t:CDS:1</fullName>
    </submittedName>
</protein>
<organism evidence="1 2">
    <name type="scientific">Scutellospora calospora</name>
    <dbReference type="NCBI Taxonomy" id="85575"/>
    <lineage>
        <taxon>Eukaryota</taxon>
        <taxon>Fungi</taxon>
        <taxon>Fungi incertae sedis</taxon>
        <taxon>Mucoromycota</taxon>
        <taxon>Glomeromycotina</taxon>
        <taxon>Glomeromycetes</taxon>
        <taxon>Diversisporales</taxon>
        <taxon>Gigasporaceae</taxon>
        <taxon>Scutellospora</taxon>
    </lineage>
</organism>
<sequence length="441" mass="50468">MSDTEEILKRKLNVQELKQPTPPQRKKPGRKPNPASPALRKAQNRAAQRAFRERKERHLKDLENTIKSLRESQYQSAVKTYRESQQLRSLVERLRNENLYWKQVSVNFEVLLNNLYGGTDATSKIKDTVLSRIQFSSPSLNPSSNPLLNNQMPIEMSRNLQSFQLINNNVCSFLSPPNSTISLSPESSVTKSPPTSPGLDLNDNNLDSSTIPANISENFDGSELSKPFILPKSNNEILINNDLSTPTSDLIVQNSELISDCIIDDNYGIFTSNVDGSRDIYPNSITNFNNSIVLTKSEISSDLFKELDQCVRLAKLVGITDFYNTPVNPKLKYPLTEAQLSYLELPHDRRIDLIPCLHLRSRMIQYQNNFDLYDLIELLITKSICHGDPLDPDSWQLPEEFFSNYKYLVFQHCRLKSTLYQMHGQLPQNFADTYETMLTRK</sequence>
<accession>A0ACA9M5K6</accession>
<gene>
    <name evidence="1" type="ORF">SCALOS_LOCUS5859</name>
</gene>
<evidence type="ECO:0000313" key="1">
    <source>
        <dbReference type="EMBL" id="CAG8571265.1"/>
    </source>
</evidence>
<keyword evidence="2" id="KW-1185">Reference proteome</keyword>
<evidence type="ECO:0000313" key="2">
    <source>
        <dbReference type="Proteomes" id="UP000789860"/>
    </source>
</evidence>
<name>A0ACA9M5K6_9GLOM</name>
<comment type="caution">
    <text evidence="1">The sequence shown here is derived from an EMBL/GenBank/DDBJ whole genome shotgun (WGS) entry which is preliminary data.</text>
</comment>
<dbReference type="EMBL" id="CAJVPM010010250">
    <property type="protein sequence ID" value="CAG8571265.1"/>
    <property type="molecule type" value="Genomic_DNA"/>
</dbReference>